<evidence type="ECO:0000313" key="6">
    <source>
        <dbReference type="EMBL" id="KKM61369.1"/>
    </source>
</evidence>
<comment type="cofactor">
    <cofactor evidence="1">
        <name>NADP(+)</name>
        <dbReference type="ChEBI" id="CHEBI:58349"/>
    </cofactor>
</comment>
<dbReference type="InterPro" id="IPR036291">
    <property type="entry name" value="NAD(P)-bd_dom_sf"/>
</dbReference>
<dbReference type="CDD" id="cd05260">
    <property type="entry name" value="GDP_MD_SDR_e"/>
    <property type="match status" value="1"/>
</dbReference>
<dbReference type="EMBL" id="LAZR01011497">
    <property type="protein sequence ID" value="KKM61369.1"/>
    <property type="molecule type" value="Genomic_DNA"/>
</dbReference>
<dbReference type="Gene3D" id="3.40.50.720">
    <property type="entry name" value="NAD(P)-binding Rossmann-like Domain"/>
    <property type="match status" value="1"/>
</dbReference>
<name>A0A0F9IVJ3_9ZZZZ</name>
<evidence type="ECO:0000256" key="4">
    <source>
        <dbReference type="ARBA" id="ARBA00023239"/>
    </source>
</evidence>
<dbReference type="EC" id="4.2.1.47" evidence="3"/>
<evidence type="ECO:0000256" key="2">
    <source>
        <dbReference type="ARBA" id="ARBA00009263"/>
    </source>
</evidence>
<proteinExistence type="inferred from homology"/>
<evidence type="ECO:0000256" key="1">
    <source>
        <dbReference type="ARBA" id="ARBA00001937"/>
    </source>
</evidence>
<dbReference type="AlphaFoldDB" id="A0A0F9IVJ3"/>
<reference evidence="6" key="1">
    <citation type="journal article" date="2015" name="Nature">
        <title>Complex archaea that bridge the gap between prokaryotes and eukaryotes.</title>
        <authorList>
            <person name="Spang A."/>
            <person name="Saw J.H."/>
            <person name="Jorgensen S.L."/>
            <person name="Zaremba-Niedzwiedzka K."/>
            <person name="Martijn J."/>
            <person name="Lind A.E."/>
            <person name="van Eijk R."/>
            <person name="Schleper C."/>
            <person name="Guy L."/>
            <person name="Ettema T.J."/>
        </authorList>
    </citation>
    <scope>NUCLEOTIDE SEQUENCE</scope>
</reference>
<dbReference type="Pfam" id="PF16363">
    <property type="entry name" value="GDP_Man_Dehyd"/>
    <property type="match status" value="1"/>
</dbReference>
<dbReference type="PANTHER" id="PTHR43715:SF1">
    <property type="entry name" value="GDP-MANNOSE 4,6 DEHYDRATASE"/>
    <property type="match status" value="1"/>
</dbReference>
<organism evidence="6">
    <name type="scientific">marine sediment metagenome</name>
    <dbReference type="NCBI Taxonomy" id="412755"/>
    <lineage>
        <taxon>unclassified sequences</taxon>
        <taxon>metagenomes</taxon>
        <taxon>ecological metagenomes</taxon>
    </lineage>
</organism>
<dbReference type="GO" id="GO:0042351">
    <property type="term" value="P:'de novo' GDP-L-fucose biosynthetic process"/>
    <property type="evidence" value="ECO:0007669"/>
    <property type="project" value="TreeGrafter"/>
</dbReference>
<dbReference type="PANTHER" id="PTHR43715">
    <property type="entry name" value="GDP-MANNOSE 4,6-DEHYDRATASE"/>
    <property type="match status" value="1"/>
</dbReference>
<dbReference type="GO" id="GO:0008446">
    <property type="term" value="F:GDP-mannose 4,6-dehydratase activity"/>
    <property type="evidence" value="ECO:0007669"/>
    <property type="project" value="UniProtKB-EC"/>
</dbReference>
<accession>A0A0F9IVJ3</accession>
<comment type="caution">
    <text evidence="6">The sequence shown here is derived from an EMBL/GenBank/DDBJ whole genome shotgun (WGS) entry which is preliminary data.</text>
</comment>
<sequence length="326" mass="37213">MAKKALIFGIAGQDGSYLTEHLLSLGYEVHGMIRRNSVSEHQASRLDHLGDAISTYYGDLQDASSVDRIIQEVQPDEIYNLAAQSHVRISFDMPELTMQINAIGVFHVLEAFRKYAPSARFYQASSSEMFGNTIDDDKFQRETTPMSPVSPYGCAKLFAYALTRHYRRCYKLFACNGILFNHESFRRASNFVTSKIVKAAAAIACGKTDKLVLGNMDSFRDWGHASDYTKAMHLMVNHTEPDDFVISTMEAHSVRDFCEIAFDRLGLNYRDYVEQDAKYMRPEELKFLRGDSTKARTILGWKPEYTFETLVAEMVDFWVEHYKTTG</sequence>
<comment type="similarity">
    <text evidence="2">Belongs to the NAD(P)-dependent epimerase/dehydratase family. GDP-mannose 4,6-dehydratase subfamily.</text>
</comment>
<dbReference type="InterPro" id="IPR016040">
    <property type="entry name" value="NAD(P)-bd_dom"/>
</dbReference>
<gene>
    <name evidence="6" type="ORF">LCGC14_1532390</name>
</gene>
<dbReference type="Gene3D" id="3.90.25.10">
    <property type="entry name" value="UDP-galactose 4-epimerase, domain 1"/>
    <property type="match status" value="1"/>
</dbReference>
<evidence type="ECO:0000256" key="3">
    <source>
        <dbReference type="ARBA" id="ARBA00011989"/>
    </source>
</evidence>
<feature type="domain" description="NAD(P)-binding" evidence="5">
    <location>
        <begin position="6"/>
        <end position="314"/>
    </location>
</feature>
<dbReference type="HAMAP" id="MF_00955">
    <property type="entry name" value="GDP_Man_dehydratase"/>
    <property type="match status" value="1"/>
</dbReference>
<evidence type="ECO:0000259" key="5">
    <source>
        <dbReference type="Pfam" id="PF16363"/>
    </source>
</evidence>
<keyword evidence="4" id="KW-0456">Lyase</keyword>
<protein>
    <recommendedName>
        <fullName evidence="3">GDP-mannose 4,6-dehydratase</fullName>
        <ecNumber evidence="3">4.2.1.47</ecNumber>
    </recommendedName>
</protein>
<dbReference type="FunFam" id="3.40.50.720:FF:000924">
    <property type="entry name" value="GDP-mannose 4,6 dehydratase"/>
    <property type="match status" value="1"/>
</dbReference>
<dbReference type="SUPFAM" id="SSF51735">
    <property type="entry name" value="NAD(P)-binding Rossmann-fold domains"/>
    <property type="match status" value="1"/>
</dbReference>
<dbReference type="InterPro" id="IPR006368">
    <property type="entry name" value="GDP_Man_deHydtase"/>
</dbReference>